<reference evidence="2" key="1">
    <citation type="journal article" date="2019" name="Int. J. Syst. Evol. Microbiol.">
        <title>The Global Catalogue of Microorganisms (GCM) 10K type strain sequencing project: providing services to taxonomists for standard genome sequencing and annotation.</title>
        <authorList>
            <consortium name="The Broad Institute Genomics Platform"/>
            <consortium name="The Broad Institute Genome Sequencing Center for Infectious Disease"/>
            <person name="Wu L."/>
            <person name="Ma J."/>
        </authorList>
    </citation>
    <scope>NUCLEOTIDE SEQUENCE [LARGE SCALE GENOMIC DNA]</scope>
    <source>
        <strain evidence="2">KCTC 52237</strain>
    </source>
</reference>
<dbReference type="InterPro" id="IPR029069">
    <property type="entry name" value="HotDog_dom_sf"/>
</dbReference>
<dbReference type="EMBL" id="JBHRTF010000004">
    <property type="protein sequence ID" value="MFC3115785.1"/>
    <property type="molecule type" value="Genomic_DNA"/>
</dbReference>
<evidence type="ECO:0000313" key="1">
    <source>
        <dbReference type="EMBL" id="MFC3115785.1"/>
    </source>
</evidence>
<dbReference type="SUPFAM" id="SSF54637">
    <property type="entry name" value="Thioesterase/thiol ester dehydrase-isomerase"/>
    <property type="match status" value="1"/>
</dbReference>
<keyword evidence="2" id="KW-1185">Reference proteome</keyword>
<name>A0ABV7FDU0_9GAMM</name>
<evidence type="ECO:0000313" key="2">
    <source>
        <dbReference type="Proteomes" id="UP001595555"/>
    </source>
</evidence>
<dbReference type="InterPro" id="IPR016776">
    <property type="entry name" value="ApeP-like_dehydratase"/>
</dbReference>
<proteinExistence type="predicted"/>
<evidence type="ECO:0008006" key="3">
    <source>
        <dbReference type="Google" id="ProtNLM"/>
    </source>
</evidence>
<dbReference type="Gene3D" id="3.10.129.10">
    <property type="entry name" value="Hotdog Thioesterase"/>
    <property type="match status" value="1"/>
</dbReference>
<dbReference type="Proteomes" id="UP001595555">
    <property type="component" value="Unassembled WGS sequence"/>
</dbReference>
<accession>A0ABV7FDU0</accession>
<comment type="caution">
    <text evidence="1">The sequence shown here is derived from an EMBL/GenBank/DDBJ whole genome shotgun (WGS) entry which is preliminary data.</text>
</comment>
<protein>
    <recommendedName>
        <fullName evidence="3">3-hydroxylacyl-ACP dehydratase</fullName>
    </recommendedName>
</protein>
<sequence>MTEACHIEPRIYELIPHREPMLLIHRVTELGNNVSCTEIDITKDSSFFIQGKGVPSWIGVEYMGQTAALIAGYQLEQGTVAPHLGLLLGTRKYEAFVPYFQEGDQLQVRCTEIAVVGDSLANFQCDIFNLRDNSRCASAKLSVFRKPLQEDAQPNTLATGADA</sequence>
<dbReference type="Pfam" id="PF22817">
    <property type="entry name" value="ApeP-like"/>
    <property type="match status" value="1"/>
</dbReference>
<gene>
    <name evidence="1" type="ORF">ACFODX_09475</name>
</gene>
<organism evidence="1 2">
    <name type="scientific">Cellvibrio fontiphilus</name>
    <dbReference type="NCBI Taxonomy" id="1815559"/>
    <lineage>
        <taxon>Bacteria</taxon>
        <taxon>Pseudomonadati</taxon>
        <taxon>Pseudomonadota</taxon>
        <taxon>Gammaproteobacteria</taxon>
        <taxon>Cellvibrionales</taxon>
        <taxon>Cellvibrionaceae</taxon>
        <taxon>Cellvibrio</taxon>
    </lineage>
</organism>
<dbReference type="PIRSF" id="PIRSF020565">
    <property type="entry name" value="3Ho_Ac_ACP_DH_prd"/>
    <property type="match status" value="1"/>
</dbReference>
<dbReference type="RefSeq" id="WP_378118439.1">
    <property type="nucleotide sequence ID" value="NZ_JBHRTF010000004.1"/>
</dbReference>